<dbReference type="InterPro" id="IPR016032">
    <property type="entry name" value="Sig_transdc_resp-reg_C-effctor"/>
</dbReference>
<evidence type="ECO:0000256" key="1">
    <source>
        <dbReference type="ARBA" id="ARBA00023015"/>
    </source>
</evidence>
<dbReference type="InterPro" id="IPR027417">
    <property type="entry name" value="P-loop_NTPase"/>
</dbReference>
<dbReference type="InterPro" id="IPR036388">
    <property type="entry name" value="WH-like_DNA-bd_sf"/>
</dbReference>
<dbReference type="InterPro" id="IPR059106">
    <property type="entry name" value="WHD_MalT"/>
</dbReference>
<dbReference type="SUPFAM" id="SSF52540">
    <property type="entry name" value="P-loop containing nucleoside triphosphate hydrolases"/>
    <property type="match status" value="1"/>
</dbReference>
<dbReference type="PANTHER" id="PTHR44688:SF16">
    <property type="entry name" value="DNA-BINDING TRANSCRIPTIONAL ACTIVATOR DEVR_DOSR"/>
    <property type="match status" value="1"/>
</dbReference>
<evidence type="ECO:0000256" key="3">
    <source>
        <dbReference type="ARBA" id="ARBA00023163"/>
    </source>
</evidence>
<evidence type="ECO:0000256" key="4">
    <source>
        <dbReference type="SAM" id="MobiDB-lite"/>
    </source>
</evidence>
<proteinExistence type="predicted"/>
<dbReference type="PROSITE" id="PS50043">
    <property type="entry name" value="HTH_LUXR_2"/>
    <property type="match status" value="1"/>
</dbReference>
<reference evidence="6" key="1">
    <citation type="submission" date="2024-06" db="EMBL/GenBank/DDBJ databases">
        <title>Streptomyces sp. strain HUAS MG91 genome sequences.</title>
        <authorList>
            <person name="Mo P."/>
        </authorList>
    </citation>
    <scope>NUCLEOTIDE SEQUENCE</scope>
    <source>
        <strain evidence="6">HUAS MG91</strain>
    </source>
</reference>
<organism evidence="6">
    <name type="scientific">Streptomyces tabacisoli</name>
    <dbReference type="NCBI Taxonomy" id="3156398"/>
    <lineage>
        <taxon>Bacteria</taxon>
        <taxon>Bacillati</taxon>
        <taxon>Actinomycetota</taxon>
        <taxon>Actinomycetes</taxon>
        <taxon>Kitasatosporales</taxon>
        <taxon>Streptomycetaceae</taxon>
        <taxon>Streptomyces</taxon>
    </lineage>
</organism>
<dbReference type="SMART" id="SM00382">
    <property type="entry name" value="AAA"/>
    <property type="match status" value="1"/>
</dbReference>
<keyword evidence="2" id="KW-0238">DNA-binding</keyword>
<dbReference type="GO" id="GO:0003677">
    <property type="term" value="F:DNA binding"/>
    <property type="evidence" value="ECO:0007669"/>
    <property type="project" value="UniProtKB-KW"/>
</dbReference>
<dbReference type="KEGG" id="stac:ABII15_34370"/>
<feature type="compositionally biased region" description="Low complexity" evidence="4">
    <location>
        <begin position="705"/>
        <end position="719"/>
    </location>
</feature>
<dbReference type="SMART" id="SM00421">
    <property type="entry name" value="HTH_LUXR"/>
    <property type="match status" value="1"/>
</dbReference>
<dbReference type="Gene3D" id="3.40.50.300">
    <property type="entry name" value="P-loop containing nucleotide triphosphate hydrolases"/>
    <property type="match status" value="1"/>
</dbReference>
<protein>
    <submittedName>
        <fullName evidence="6">LuxR C-terminal-related transcriptional regulator</fullName>
    </submittedName>
</protein>
<dbReference type="EMBL" id="CP159534">
    <property type="protein sequence ID" value="XCJ74746.1"/>
    <property type="molecule type" value="Genomic_DNA"/>
</dbReference>
<dbReference type="Pfam" id="PF00196">
    <property type="entry name" value="GerE"/>
    <property type="match status" value="1"/>
</dbReference>
<dbReference type="PRINTS" id="PR00038">
    <property type="entry name" value="HTHLUXR"/>
</dbReference>
<keyword evidence="3" id="KW-0804">Transcription</keyword>
<dbReference type="RefSeq" id="WP_353946183.1">
    <property type="nucleotide sequence ID" value="NZ_CP159534.1"/>
</dbReference>
<dbReference type="SUPFAM" id="SSF46894">
    <property type="entry name" value="C-terminal effector domain of the bipartite response regulators"/>
    <property type="match status" value="1"/>
</dbReference>
<feature type="region of interest" description="Disordered" evidence="4">
    <location>
        <begin position="397"/>
        <end position="416"/>
    </location>
</feature>
<keyword evidence="1" id="KW-0805">Transcription regulation</keyword>
<dbReference type="Gene3D" id="1.10.10.10">
    <property type="entry name" value="Winged helix-like DNA-binding domain superfamily/Winged helix DNA-binding domain"/>
    <property type="match status" value="1"/>
</dbReference>
<dbReference type="PANTHER" id="PTHR44688">
    <property type="entry name" value="DNA-BINDING TRANSCRIPTIONAL ACTIVATOR DEVR_DOSR"/>
    <property type="match status" value="1"/>
</dbReference>
<name>A0AAU8J3E9_9ACTN</name>
<dbReference type="CDD" id="cd06170">
    <property type="entry name" value="LuxR_C_like"/>
    <property type="match status" value="1"/>
</dbReference>
<feature type="region of interest" description="Disordered" evidence="4">
    <location>
        <begin position="448"/>
        <end position="473"/>
    </location>
</feature>
<dbReference type="InterPro" id="IPR000792">
    <property type="entry name" value="Tscrpt_reg_LuxR_C"/>
</dbReference>
<evidence type="ECO:0000259" key="5">
    <source>
        <dbReference type="PROSITE" id="PS50043"/>
    </source>
</evidence>
<gene>
    <name evidence="6" type="ORF">ABII15_34370</name>
</gene>
<feature type="region of interest" description="Disordered" evidence="4">
    <location>
        <begin position="705"/>
        <end position="725"/>
    </location>
</feature>
<sequence length="785" mass="84221">MSQRLCPDSEGADHEASRTTPALPAWIVARPRLTDRLARAVRGRLTVVVGPVGAGKTALALEWAHTRRPPGPLAWVTCDGRAEQPAVFWPRVTSALRDAGVLVPDAVATGEGPLLVAALAAELNRRTEPVVLLLDDFQPAPNSPIADGVSSLLRHTSGVLRLVVLARRDPPLHLRRDRLASDLTELRTADLAFDERETAALLAQHGIDVPKQTVSVLCRRTDGWAAGIRLAAMSMEKLERHGEPERFVDRFAGDDEAVASYLVEEVLDLQPAAMRRLLLTTSVLDRVNAELAGALCGDDIGGHFADLVRENSFLHPLGHGWYRCHQMFADVLRMCLRHETPGLVVPLHRRAAAWLGAHGRLAEAVGHLLAADDRDLAAELIVRHLAIGQVLGLSRSPLPDGLTRGGPQEEGSGVRPEPVLLAAAVARVRGDDQACGRHLALAQRLLAEPPHDGPEGDGDDPDGQGQDDRDRADRRARCRLAHAVIRMERLRAGAPEQAYAAALEVEEIGPLLPHAALAQHPEIPALTLAVRGAYEIRAGHLKAAETSLTGALKAAGAAGNGALRRDCLVELALLEAVRGRFRAADELAAHATQPPLPSWCAAERSQAALHLVRAWVELARGEPGRARHELARADAVLRTSPDVFLAELRALAGGVAAAVERGGPFGCGPKALDGLVRAARLPVTVLRTLTPACAFVLDAAARGGRAPGAAVPDRAGGRPARTEQLSPRERDVLNRLAQMMTTEEIAAELYLSVNTVKTHLKSVYRKLAVTRRSAAVRRARELQIL</sequence>
<evidence type="ECO:0000313" key="6">
    <source>
        <dbReference type="EMBL" id="XCJ74746.1"/>
    </source>
</evidence>
<dbReference type="AlphaFoldDB" id="A0AAU8J3E9"/>
<evidence type="ECO:0000256" key="2">
    <source>
        <dbReference type="ARBA" id="ARBA00023125"/>
    </source>
</evidence>
<accession>A0AAU8J3E9</accession>
<feature type="domain" description="HTH luxR-type" evidence="5">
    <location>
        <begin position="718"/>
        <end position="783"/>
    </location>
</feature>
<dbReference type="InterPro" id="IPR003593">
    <property type="entry name" value="AAA+_ATPase"/>
</dbReference>
<dbReference type="Pfam" id="PF25873">
    <property type="entry name" value="WHD_MalT"/>
    <property type="match status" value="1"/>
</dbReference>
<dbReference type="GO" id="GO:0006355">
    <property type="term" value="P:regulation of DNA-templated transcription"/>
    <property type="evidence" value="ECO:0007669"/>
    <property type="project" value="InterPro"/>
</dbReference>